<dbReference type="GeneID" id="43665142"/>
<dbReference type="InterPro" id="IPR002759">
    <property type="entry name" value="Pop5/Rpp14/Rnp2-like"/>
</dbReference>
<name>A0A5N7DUX2_9EURO</name>
<dbReference type="RefSeq" id="XP_031947148.1">
    <property type="nucleotide sequence ID" value="XM_032080451.1"/>
</dbReference>
<dbReference type="SUPFAM" id="SSF160350">
    <property type="entry name" value="Rnp2-like"/>
    <property type="match status" value="1"/>
</dbReference>
<evidence type="ECO:0000313" key="4">
    <source>
        <dbReference type="Proteomes" id="UP000325579"/>
    </source>
</evidence>
<dbReference type="Pfam" id="PF01900">
    <property type="entry name" value="RNase_P_Rpp14"/>
    <property type="match status" value="1"/>
</dbReference>
<accession>A0A5N7DUX2</accession>
<dbReference type="EMBL" id="ML736738">
    <property type="protein sequence ID" value="KAE8409829.1"/>
    <property type="molecule type" value="Genomic_DNA"/>
</dbReference>
<dbReference type="Gene3D" id="3.30.70.3250">
    <property type="entry name" value="Ribonuclease P, Pop5 subunit"/>
    <property type="match status" value="1"/>
</dbReference>
<sequence>MVRVKHRYLLLDILYPDPTSWPPSTTAPKNATRNAQSQLRIHSPTSDALTPSLLAKMVREAVAEIFGDWGVGRLGGVTAGGVSGTYSPSFYFVRPMLVEGWVEMVINPEFDWDS</sequence>
<protein>
    <submittedName>
        <fullName evidence="3">Uncharacterized protein</fullName>
    </submittedName>
</protein>
<keyword evidence="2" id="KW-0819">tRNA processing</keyword>
<reference evidence="3 4" key="1">
    <citation type="submission" date="2019-04" db="EMBL/GenBank/DDBJ databases">
        <authorList>
            <consortium name="DOE Joint Genome Institute"/>
            <person name="Mondo S."/>
            <person name="Kjaerbolling I."/>
            <person name="Vesth T."/>
            <person name="Frisvad J.C."/>
            <person name="Nybo J.L."/>
            <person name="Theobald S."/>
            <person name="Kildgaard S."/>
            <person name="Isbrandt T."/>
            <person name="Kuo A."/>
            <person name="Sato A."/>
            <person name="Lyhne E.K."/>
            <person name="Kogle M.E."/>
            <person name="Wiebenga A."/>
            <person name="Kun R.S."/>
            <person name="Lubbers R.J."/>
            <person name="Makela M.R."/>
            <person name="Barry K."/>
            <person name="Chovatia M."/>
            <person name="Clum A."/>
            <person name="Daum C."/>
            <person name="Haridas S."/>
            <person name="He G."/>
            <person name="LaButti K."/>
            <person name="Lipzen A."/>
            <person name="Riley R."/>
            <person name="Salamov A."/>
            <person name="Simmons B.A."/>
            <person name="Magnuson J.K."/>
            <person name="Henrissat B."/>
            <person name="Mortensen U.H."/>
            <person name="Larsen T.O."/>
            <person name="Devries R.P."/>
            <person name="Grigoriev I.V."/>
            <person name="Machida M."/>
            <person name="Baker S.E."/>
            <person name="Andersen M.R."/>
            <person name="Cantor M.N."/>
            <person name="Hua S.X."/>
        </authorList>
    </citation>
    <scope>NUCLEOTIDE SEQUENCE [LARGE SCALE GENOMIC DNA]</scope>
    <source>
        <strain evidence="3 4">CBS 119388</strain>
    </source>
</reference>
<dbReference type="GO" id="GO:0001682">
    <property type="term" value="P:tRNA 5'-leader removal"/>
    <property type="evidence" value="ECO:0007669"/>
    <property type="project" value="InterPro"/>
</dbReference>
<dbReference type="OrthoDB" id="24745at2759"/>
<dbReference type="GO" id="GO:0005730">
    <property type="term" value="C:nucleolus"/>
    <property type="evidence" value="ECO:0007669"/>
    <property type="project" value="TreeGrafter"/>
</dbReference>
<dbReference type="PANTHER" id="PTHR15441">
    <property type="entry name" value="RIBONUCLEASE P PROTEIN SUBUNIT P14"/>
    <property type="match status" value="1"/>
</dbReference>
<evidence type="ECO:0000256" key="2">
    <source>
        <dbReference type="ARBA" id="ARBA00022694"/>
    </source>
</evidence>
<organism evidence="3 4">
    <name type="scientific">Aspergillus pseudonomiae</name>
    <dbReference type="NCBI Taxonomy" id="1506151"/>
    <lineage>
        <taxon>Eukaryota</taxon>
        <taxon>Fungi</taxon>
        <taxon>Dikarya</taxon>
        <taxon>Ascomycota</taxon>
        <taxon>Pezizomycotina</taxon>
        <taxon>Eurotiomycetes</taxon>
        <taxon>Eurotiomycetidae</taxon>
        <taxon>Eurotiales</taxon>
        <taxon>Aspergillaceae</taxon>
        <taxon>Aspergillus</taxon>
        <taxon>Aspergillus subgen. Circumdati</taxon>
    </lineage>
</organism>
<dbReference type="GO" id="GO:0000172">
    <property type="term" value="C:ribonuclease MRP complex"/>
    <property type="evidence" value="ECO:0007669"/>
    <property type="project" value="TreeGrafter"/>
</dbReference>
<proteinExistence type="inferred from homology"/>
<evidence type="ECO:0000313" key="3">
    <source>
        <dbReference type="EMBL" id="KAE8409829.1"/>
    </source>
</evidence>
<dbReference type="AlphaFoldDB" id="A0A5N7DUX2"/>
<comment type="similarity">
    <text evidence="1">Belongs to the eukaryotic/archaeal RNase P protein component 2 family.</text>
</comment>
<dbReference type="GO" id="GO:0030681">
    <property type="term" value="C:multimeric ribonuclease P complex"/>
    <property type="evidence" value="ECO:0007669"/>
    <property type="project" value="TreeGrafter"/>
</dbReference>
<dbReference type="Proteomes" id="UP000325579">
    <property type="component" value="Unassembled WGS sequence"/>
</dbReference>
<dbReference type="GO" id="GO:0033204">
    <property type="term" value="F:ribonuclease P RNA binding"/>
    <property type="evidence" value="ECO:0007669"/>
    <property type="project" value="TreeGrafter"/>
</dbReference>
<dbReference type="InterPro" id="IPR038085">
    <property type="entry name" value="Rnp2-like_sf"/>
</dbReference>
<evidence type="ECO:0000256" key="1">
    <source>
        <dbReference type="ARBA" id="ARBA00010800"/>
    </source>
</evidence>
<gene>
    <name evidence="3" type="ORF">BDV37DRAFT_235165</name>
</gene>
<dbReference type="PANTHER" id="PTHR15441:SF2">
    <property type="entry name" value="RIBONUCLEASE P_MRP PROTEIN SUBUNIT POP5"/>
    <property type="match status" value="1"/>
</dbReference>
<keyword evidence="4" id="KW-1185">Reference proteome</keyword>